<sequence>MPVAFGVVDKVYTIHMAWPLSPYGRGNLTDRTWPSNHVTWPSHMGVSLFQRVVFYTEKGT</sequence>
<dbReference type="AlphaFoldDB" id="A0A0B0NAY0"/>
<keyword evidence="2" id="KW-1185">Reference proteome</keyword>
<proteinExistence type="predicted"/>
<accession>A0A0B0NAY0</accession>
<gene>
    <name evidence="1" type="ORF">F383_35392</name>
</gene>
<evidence type="ECO:0000313" key="2">
    <source>
        <dbReference type="Proteomes" id="UP000032142"/>
    </source>
</evidence>
<comment type="caution">
    <text evidence="1">The sequence shown here is derived from an EMBL/GenBank/DDBJ whole genome shotgun (WGS) entry which is preliminary data.</text>
</comment>
<protein>
    <submittedName>
        <fullName evidence="1">2-isopropylmalate synthase</fullName>
    </submittedName>
</protein>
<evidence type="ECO:0000313" key="1">
    <source>
        <dbReference type="EMBL" id="KHG08211.1"/>
    </source>
</evidence>
<reference evidence="2" key="1">
    <citation type="submission" date="2014-09" db="EMBL/GenBank/DDBJ databases">
        <authorList>
            <person name="Mudge J."/>
            <person name="Ramaraj T."/>
            <person name="Lindquist I.E."/>
            <person name="Bharti A.K."/>
            <person name="Sundararajan A."/>
            <person name="Cameron C.T."/>
            <person name="Woodward J.E."/>
            <person name="May G.D."/>
            <person name="Brubaker C."/>
            <person name="Broadhvest J."/>
            <person name="Wilkins T.A."/>
        </authorList>
    </citation>
    <scope>NUCLEOTIDE SEQUENCE</scope>
    <source>
        <strain evidence="2">cv. AKA8401</strain>
    </source>
</reference>
<name>A0A0B0NAY0_GOSAR</name>
<dbReference type="EMBL" id="JRRC01491823">
    <property type="protein sequence ID" value="KHG08211.1"/>
    <property type="molecule type" value="Genomic_DNA"/>
</dbReference>
<dbReference type="Proteomes" id="UP000032142">
    <property type="component" value="Unassembled WGS sequence"/>
</dbReference>
<organism evidence="1 2">
    <name type="scientific">Gossypium arboreum</name>
    <name type="common">Tree cotton</name>
    <name type="synonym">Gossypium nanking</name>
    <dbReference type="NCBI Taxonomy" id="29729"/>
    <lineage>
        <taxon>Eukaryota</taxon>
        <taxon>Viridiplantae</taxon>
        <taxon>Streptophyta</taxon>
        <taxon>Embryophyta</taxon>
        <taxon>Tracheophyta</taxon>
        <taxon>Spermatophyta</taxon>
        <taxon>Magnoliopsida</taxon>
        <taxon>eudicotyledons</taxon>
        <taxon>Gunneridae</taxon>
        <taxon>Pentapetalae</taxon>
        <taxon>rosids</taxon>
        <taxon>malvids</taxon>
        <taxon>Malvales</taxon>
        <taxon>Malvaceae</taxon>
        <taxon>Malvoideae</taxon>
        <taxon>Gossypium</taxon>
    </lineage>
</organism>